<keyword evidence="2" id="KW-1185">Reference proteome</keyword>
<protein>
    <recommendedName>
        <fullName evidence="3">Bacterial toxin 46 domain-containing protein</fullName>
    </recommendedName>
</protein>
<evidence type="ECO:0008006" key="3">
    <source>
        <dbReference type="Google" id="ProtNLM"/>
    </source>
</evidence>
<name>A0ABX6P393_9BURK</name>
<evidence type="ECO:0000313" key="2">
    <source>
        <dbReference type="Proteomes" id="UP000500826"/>
    </source>
</evidence>
<reference evidence="1 2" key="1">
    <citation type="submission" date="2020-05" db="EMBL/GenBank/DDBJ databases">
        <title>Ramlibacter rhizophilus sp. nov., isolated from rhizosphere soil of national flower Mugunghwa from South Korea.</title>
        <authorList>
            <person name="Zheng-Fei Y."/>
            <person name="Huan T."/>
        </authorList>
    </citation>
    <scope>NUCLEOTIDE SEQUENCE [LARGE SCALE GENOMIC DNA]</scope>
    <source>
        <strain evidence="1 2">H242</strain>
    </source>
</reference>
<organism evidence="1 2">
    <name type="scientific">Ramlibacter terrae</name>
    <dbReference type="NCBI Taxonomy" id="2732511"/>
    <lineage>
        <taxon>Bacteria</taxon>
        <taxon>Pseudomonadati</taxon>
        <taxon>Pseudomonadota</taxon>
        <taxon>Betaproteobacteria</taxon>
        <taxon>Burkholderiales</taxon>
        <taxon>Comamonadaceae</taxon>
        <taxon>Ramlibacter</taxon>
    </lineage>
</organism>
<sequence length="332" mass="36184">MDSIPENLDRMGEDTSTSNALRFAVAIVRNPATWIPGAVKGLAGVGGYAFDSQFRSQINTGVGDFFGNDPVGTSKAAATRYWDENSGLEIARNTFNLVAGGLIGTPLAKLPGLALGETASLIGKAGETGLRWSQRLSDYSFEAVSVPSMRYQAGAIGLTLRNLRAEVTQMLPEGFELQRISRSGAAIVRYGDDTYYSVPKSQYSLISELRAMDTMGNTFAERVQPIANRFNAASHLSDEQTLRLSLTPEGWLKNKFLSAYKGSYVHSEFAEALPRIAGGSAYRYSTVGPDVVSRLGGTGLKYEITQLTPSLNAIYSHTRKYPDQLLRYVTYR</sequence>
<gene>
    <name evidence="1" type="ORF">HK414_02705</name>
</gene>
<evidence type="ECO:0000313" key="1">
    <source>
        <dbReference type="EMBL" id="QJW83461.1"/>
    </source>
</evidence>
<proteinExistence type="predicted"/>
<reference evidence="1 2" key="2">
    <citation type="submission" date="2020-05" db="EMBL/GenBank/DDBJ databases">
        <authorList>
            <person name="Khan S.A."/>
            <person name="Jeon C.O."/>
            <person name="Chun B.H."/>
        </authorList>
    </citation>
    <scope>NUCLEOTIDE SEQUENCE [LARGE SCALE GENOMIC DNA]</scope>
    <source>
        <strain evidence="1 2">H242</strain>
    </source>
</reference>
<dbReference type="Proteomes" id="UP000500826">
    <property type="component" value="Chromosome"/>
</dbReference>
<accession>A0ABX6P393</accession>
<dbReference type="EMBL" id="CP053418">
    <property type="protein sequence ID" value="QJW83461.1"/>
    <property type="molecule type" value="Genomic_DNA"/>
</dbReference>